<evidence type="ECO:0000313" key="11">
    <source>
        <dbReference type="EMBL" id="WPC76227.1"/>
    </source>
</evidence>
<evidence type="ECO:0000256" key="9">
    <source>
        <dbReference type="HAMAP-Rule" id="MF_00479"/>
    </source>
</evidence>
<dbReference type="PANTHER" id="PTHR36118:SF1">
    <property type="entry name" value="ION-TRANSLOCATING OXIDOREDUCTASE COMPLEX SUBUNIT G"/>
    <property type="match status" value="1"/>
</dbReference>
<comment type="subcellular location">
    <subcellularLocation>
        <location evidence="9">Cell inner membrane</location>
        <topology evidence="9">Single-pass membrane protein</topology>
    </subcellularLocation>
</comment>
<keyword evidence="9" id="KW-1003">Cell membrane</keyword>
<dbReference type="InterPro" id="IPR007329">
    <property type="entry name" value="FMN-bd"/>
</dbReference>
<dbReference type="HAMAP" id="MF_00479">
    <property type="entry name" value="RsxG_RnfG"/>
    <property type="match status" value="1"/>
</dbReference>
<evidence type="ECO:0000313" key="12">
    <source>
        <dbReference type="Proteomes" id="UP001304071"/>
    </source>
</evidence>
<feature type="domain" description="FMN-binding" evidence="10">
    <location>
        <begin position="103"/>
        <end position="193"/>
    </location>
</feature>
<keyword evidence="4 9" id="KW-0288">FMN</keyword>
<evidence type="ECO:0000259" key="10">
    <source>
        <dbReference type="SMART" id="SM00900"/>
    </source>
</evidence>
<name>A0ABZ0QI97_9VIBR</name>
<dbReference type="NCBIfam" id="TIGR01947">
    <property type="entry name" value="rnfG"/>
    <property type="match status" value="1"/>
</dbReference>
<dbReference type="Proteomes" id="UP001304071">
    <property type="component" value="Chromosome 2"/>
</dbReference>
<dbReference type="SMART" id="SM00900">
    <property type="entry name" value="FMN_bind"/>
    <property type="match status" value="1"/>
</dbReference>
<sequence>MMAQLEVWKDKVGYQSGLLAATCALAAVLLVGTQIVTQPVIDQRISEDQDALLKQVLGSVQYANNVFADGHSVEYQNQTYQLFPVKDAAGKVIDWVVQGSEDGYSGPIHYLMGVNLNGEIIGVRIVSHTETPGLGDKIELAKSPWVLSFEKHSLANTPKWGVKKDGGTFDQFSGATITPRAVVKGIHLALLALQQDQVAAKPEQEANHE</sequence>
<accession>A0ABZ0QI97</accession>
<evidence type="ECO:0000256" key="6">
    <source>
        <dbReference type="ARBA" id="ARBA00022967"/>
    </source>
</evidence>
<keyword evidence="5 9" id="KW-0812">Transmembrane</keyword>
<keyword evidence="1 9" id="KW-0813">Transport</keyword>
<comment type="cofactor">
    <cofactor evidence="9">
        <name>FMN</name>
        <dbReference type="ChEBI" id="CHEBI:58210"/>
    </cofactor>
</comment>
<dbReference type="RefSeq" id="WP_261896648.1">
    <property type="nucleotide sequence ID" value="NZ_AP024896.1"/>
</dbReference>
<evidence type="ECO:0000256" key="3">
    <source>
        <dbReference type="ARBA" id="ARBA00022630"/>
    </source>
</evidence>
<organism evidence="11 12">
    <name type="scientific">Vibrio porteresiae DSM 19223</name>
    <dbReference type="NCBI Taxonomy" id="1123496"/>
    <lineage>
        <taxon>Bacteria</taxon>
        <taxon>Pseudomonadati</taxon>
        <taxon>Pseudomonadota</taxon>
        <taxon>Gammaproteobacteria</taxon>
        <taxon>Vibrionales</taxon>
        <taxon>Vibrionaceae</taxon>
        <taxon>Vibrio</taxon>
    </lineage>
</organism>
<evidence type="ECO:0000256" key="8">
    <source>
        <dbReference type="ARBA" id="ARBA00022989"/>
    </source>
</evidence>
<evidence type="ECO:0000256" key="5">
    <source>
        <dbReference type="ARBA" id="ARBA00022692"/>
    </source>
</evidence>
<keyword evidence="7 9" id="KW-0249">Electron transport</keyword>
<evidence type="ECO:0000256" key="1">
    <source>
        <dbReference type="ARBA" id="ARBA00022448"/>
    </source>
</evidence>
<evidence type="ECO:0000256" key="7">
    <source>
        <dbReference type="ARBA" id="ARBA00022982"/>
    </source>
</evidence>
<gene>
    <name evidence="9" type="primary">rnfG</name>
    <name evidence="11" type="ORF">R8Z52_17005</name>
</gene>
<keyword evidence="9" id="KW-0997">Cell inner membrane</keyword>
<proteinExistence type="inferred from homology"/>
<feature type="modified residue" description="FMN phosphoryl threonine" evidence="9">
    <location>
        <position position="176"/>
    </location>
</feature>
<protein>
    <recommendedName>
        <fullName evidence="9">Ion-translocating oxidoreductase complex subunit G</fullName>
        <ecNumber evidence="9">7.-.-.-</ecNumber>
    </recommendedName>
    <alternativeName>
        <fullName evidence="9">Rnf electron transport complex subunit G</fullName>
    </alternativeName>
</protein>
<comment type="similarity">
    <text evidence="9">Belongs to the RnfG family.</text>
</comment>
<comment type="subunit">
    <text evidence="9">The complex is composed of six subunits: RnfA, RnfB, RnfC, RnfD, RnfE and RnfG.</text>
</comment>
<dbReference type="PANTHER" id="PTHR36118">
    <property type="entry name" value="ION-TRANSLOCATING OXIDOREDUCTASE COMPLEX SUBUNIT G"/>
    <property type="match status" value="1"/>
</dbReference>
<keyword evidence="3 9" id="KW-0285">Flavoprotein</keyword>
<dbReference type="Pfam" id="PF04205">
    <property type="entry name" value="FMN_bind"/>
    <property type="match status" value="1"/>
</dbReference>
<evidence type="ECO:0000256" key="4">
    <source>
        <dbReference type="ARBA" id="ARBA00022643"/>
    </source>
</evidence>
<keyword evidence="9" id="KW-0472">Membrane</keyword>
<keyword evidence="6 9" id="KW-1278">Translocase</keyword>
<comment type="function">
    <text evidence="9">Part of a membrane-bound complex that couples electron transfer with translocation of ions across the membrane.</text>
</comment>
<reference evidence="11 12" key="1">
    <citation type="submission" date="2023-11" db="EMBL/GenBank/DDBJ databases">
        <title>Plant-associative lifestyle of Vibrio porteresiae and its evolutionary dynamics.</title>
        <authorList>
            <person name="Rameshkumar N."/>
            <person name="Kirti K."/>
        </authorList>
    </citation>
    <scope>NUCLEOTIDE SEQUENCE [LARGE SCALE GENOMIC DNA]</scope>
    <source>
        <strain evidence="11 12">MSSRF30</strain>
    </source>
</reference>
<dbReference type="EC" id="7.-.-.-" evidence="9"/>
<keyword evidence="8 9" id="KW-1133">Transmembrane helix</keyword>
<dbReference type="PIRSF" id="PIRSF006091">
    <property type="entry name" value="E_trnsport_RnfG"/>
    <property type="match status" value="1"/>
</dbReference>
<keyword evidence="2 9" id="KW-0597">Phosphoprotein</keyword>
<dbReference type="InterPro" id="IPR010209">
    <property type="entry name" value="Ion_transpt_RnfG/RsxG"/>
</dbReference>
<keyword evidence="12" id="KW-1185">Reference proteome</keyword>
<dbReference type="EMBL" id="CP138204">
    <property type="protein sequence ID" value="WPC76227.1"/>
    <property type="molecule type" value="Genomic_DNA"/>
</dbReference>
<evidence type="ECO:0000256" key="2">
    <source>
        <dbReference type="ARBA" id="ARBA00022553"/>
    </source>
</evidence>